<dbReference type="GO" id="GO:0012505">
    <property type="term" value="C:endomembrane system"/>
    <property type="evidence" value="ECO:0000318"/>
    <property type="project" value="GO_Central"/>
</dbReference>
<dbReference type="OMA" id="QPFLMEQ"/>
<evidence type="ECO:0000256" key="3">
    <source>
        <dbReference type="ARBA" id="ARBA00022448"/>
    </source>
</evidence>
<dbReference type="GeneID" id="172718"/>
<dbReference type="InterPro" id="IPR045242">
    <property type="entry name" value="Syntaxin"/>
</dbReference>
<dbReference type="GO" id="GO:0008021">
    <property type="term" value="C:synaptic vesicle"/>
    <property type="evidence" value="ECO:0000318"/>
    <property type="project" value="GO_Central"/>
</dbReference>
<dbReference type="Gene3D" id="1.20.5.110">
    <property type="match status" value="1"/>
</dbReference>
<evidence type="ECO:0000256" key="2">
    <source>
        <dbReference type="ARBA" id="ARBA00009063"/>
    </source>
</evidence>
<evidence type="ECO:0000256" key="5">
    <source>
        <dbReference type="RuleBase" id="RU003858"/>
    </source>
</evidence>
<keyword evidence="3" id="KW-0813">Transport</keyword>
<name>O62236_CAEEL</name>
<evidence type="ECO:0000256" key="6">
    <source>
        <dbReference type="SAM" id="Coils"/>
    </source>
</evidence>
<dbReference type="Gene3D" id="1.20.58.70">
    <property type="match status" value="1"/>
</dbReference>
<dbReference type="GO" id="GO:0048278">
    <property type="term" value="P:vesicle docking"/>
    <property type="evidence" value="ECO:0000318"/>
    <property type="project" value="GO_Central"/>
</dbReference>
<dbReference type="AGR" id="WB:WBGene00009478"/>
<protein>
    <submittedName>
        <fullName evidence="9">t-SNARE coiled-coil homology domain-containing protein</fullName>
    </submittedName>
</protein>
<evidence type="ECO:0000313" key="10">
    <source>
        <dbReference type="Proteomes" id="UP000001940"/>
    </source>
</evidence>
<dbReference type="InterPro" id="IPR006011">
    <property type="entry name" value="Syntaxin_N"/>
</dbReference>
<feature type="domain" description="T-SNARE coiled-coil homology" evidence="8">
    <location>
        <begin position="153"/>
        <end position="215"/>
    </location>
</feature>
<dbReference type="PhylomeDB" id="O62236"/>
<proteinExistence type="evidence at protein level"/>
<dbReference type="PaxDb" id="6239-F36F2.4"/>
<dbReference type="SMR" id="O62236"/>
<gene>
    <name evidence="9 11" type="primary">syx-7</name>
    <name evidence="9" type="ORF">CELE_F36F2.4</name>
    <name evidence="11" type="ORF">F36F2.4</name>
</gene>
<evidence type="ECO:0007829" key="12">
    <source>
        <dbReference type="PeptideAtlas" id="O62236"/>
    </source>
</evidence>
<dbReference type="GO" id="GO:0000149">
    <property type="term" value="F:SNARE binding"/>
    <property type="evidence" value="ECO:0000318"/>
    <property type="project" value="GO_Central"/>
</dbReference>
<dbReference type="KEGG" id="cel:CELE_F36F2.4"/>
<dbReference type="GO" id="GO:0005484">
    <property type="term" value="F:SNAP receptor activity"/>
    <property type="evidence" value="ECO:0000318"/>
    <property type="project" value="GO_Central"/>
</dbReference>
<sequence>MDFNRDAGNETASQLQLNIQNLNQQVIQLESFITNLSDSSESGQRERELFNRKAHNAQELSKETNALLKRLVVMSNSDKNLRGVRERLQNEYIGVLNRLQASQRKAAQTEKAGMVAAEMDAQAARDAAEYDMYGNNGRSGGQMQMTAQQQGNLQDMKERQNALQQLERDIGDVNAIFAELANIVHEQGDMVDSIEANVEHAQIYVEQGAQNVQQAVYYNQKARQKKLLLLCFFVILIFIIGLTLYLAK</sequence>
<dbReference type="FunFam" id="1.20.5.110:FF:000141">
    <property type="entry name" value="CRE-SYN-13 protein"/>
    <property type="match status" value="1"/>
</dbReference>
<dbReference type="HOGENOM" id="CLU_059257_1_1_1"/>
<dbReference type="GO" id="GO:0006886">
    <property type="term" value="P:intracellular protein transport"/>
    <property type="evidence" value="ECO:0000318"/>
    <property type="project" value="GO_Central"/>
</dbReference>
<dbReference type="CTD" id="172718"/>
<dbReference type="Pfam" id="PF14523">
    <property type="entry name" value="Syntaxin_2"/>
    <property type="match status" value="1"/>
</dbReference>
<dbReference type="PIR" id="T21862">
    <property type="entry name" value="T21862"/>
</dbReference>
<dbReference type="GO" id="GO:0031201">
    <property type="term" value="C:SNARE complex"/>
    <property type="evidence" value="ECO:0000318"/>
    <property type="project" value="GO_Central"/>
</dbReference>
<keyword evidence="12" id="KW-1267">Proteomics identification</keyword>
<dbReference type="RefSeq" id="NP_492422.2">
    <property type="nucleotide sequence ID" value="NM_060021.9"/>
</dbReference>
<dbReference type="SMART" id="SM00503">
    <property type="entry name" value="SynN"/>
    <property type="match status" value="1"/>
</dbReference>
<evidence type="ECO:0000313" key="11">
    <source>
        <dbReference type="WormBase" id="F36F2.4"/>
    </source>
</evidence>
<keyword evidence="4" id="KW-0532">Neurotransmitter transport</keyword>
<dbReference type="EMBL" id="BX284601">
    <property type="protein sequence ID" value="CAB04327.2"/>
    <property type="molecule type" value="Genomic_DNA"/>
</dbReference>
<dbReference type="PROSITE" id="PS00914">
    <property type="entry name" value="SYNTAXIN"/>
    <property type="match status" value="1"/>
</dbReference>
<dbReference type="InterPro" id="IPR006012">
    <property type="entry name" value="Syntaxin/epimorphin_CS"/>
</dbReference>
<dbReference type="CDD" id="cd15847">
    <property type="entry name" value="SNARE_syntaxin7_like"/>
    <property type="match status" value="1"/>
</dbReference>
<dbReference type="SMART" id="SM00397">
    <property type="entry name" value="t_SNARE"/>
    <property type="match status" value="1"/>
</dbReference>
<dbReference type="Pfam" id="PF05739">
    <property type="entry name" value="SNARE"/>
    <property type="match status" value="1"/>
</dbReference>
<keyword evidence="10" id="KW-1185">Reference proteome</keyword>
<keyword evidence="7" id="KW-1133">Transmembrane helix</keyword>
<dbReference type="UCSC" id="F36F2.4.1">
    <property type="organism name" value="c. elegans"/>
</dbReference>
<dbReference type="STRING" id="6239.F36F2.4.1"/>
<accession>O62236</accession>
<dbReference type="WormBase" id="F36F2.4">
    <property type="protein sequence ID" value="CE40328"/>
    <property type="gene ID" value="WBGene00009478"/>
    <property type="gene designation" value="syx-7"/>
</dbReference>
<feature type="transmembrane region" description="Helical" evidence="7">
    <location>
        <begin position="227"/>
        <end position="247"/>
    </location>
</feature>
<dbReference type="InParanoid" id="O62236"/>
<dbReference type="PANTHER" id="PTHR19957:SF411">
    <property type="entry name" value="LD23667P"/>
    <property type="match status" value="1"/>
</dbReference>
<dbReference type="PANTHER" id="PTHR19957">
    <property type="entry name" value="SYNTAXIN"/>
    <property type="match status" value="1"/>
</dbReference>
<comment type="similarity">
    <text evidence="2 5">Belongs to the syntaxin family.</text>
</comment>
<dbReference type="DIP" id="DIP-27311N"/>
<dbReference type="InterPro" id="IPR010989">
    <property type="entry name" value="SNARE"/>
</dbReference>
<dbReference type="PeptideAtlas" id="O62236"/>
<comment type="subcellular location">
    <subcellularLocation>
        <location evidence="1">Membrane</location>
        <topology evidence="1">Single-pass type IV membrane protein</topology>
    </subcellularLocation>
</comment>
<dbReference type="Bgee" id="WBGene00009478">
    <property type="expression patterns" value="Expressed in embryo and 4 other cell types or tissues"/>
</dbReference>
<keyword evidence="7" id="KW-0812">Transmembrane</keyword>
<dbReference type="AlphaFoldDB" id="O62236"/>
<feature type="coiled-coil region" evidence="6">
    <location>
        <begin position="5"/>
        <end position="32"/>
    </location>
</feature>
<dbReference type="SUPFAM" id="SSF47661">
    <property type="entry name" value="t-snare proteins"/>
    <property type="match status" value="1"/>
</dbReference>
<evidence type="ECO:0000256" key="4">
    <source>
        <dbReference type="ARBA" id="ARBA00022775"/>
    </source>
</evidence>
<dbReference type="eggNOG" id="KOG0811">
    <property type="taxonomic scope" value="Eukaryota"/>
</dbReference>
<evidence type="ECO:0000313" key="9">
    <source>
        <dbReference type="EMBL" id="CAB04327.2"/>
    </source>
</evidence>
<dbReference type="OrthoDB" id="364348at2759"/>
<organism evidence="9 10">
    <name type="scientific">Caenorhabditis elegans</name>
    <dbReference type="NCBI Taxonomy" id="6239"/>
    <lineage>
        <taxon>Eukaryota</taxon>
        <taxon>Metazoa</taxon>
        <taxon>Ecdysozoa</taxon>
        <taxon>Nematoda</taxon>
        <taxon>Chromadorea</taxon>
        <taxon>Rhabditida</taxon>
        <taxon>Rhabditina</taxon>
        <taxon>Rhabditomorpha</taxon>
        <taxon>Rhabditoidea</taxon>
        <taxon>Rhabditidae</taxon>
        <taxon>Peloderinae</taxon>
        <taxon>Caenorhabditis</taxon>
    </lineage>
</organism>
<dbReference type="FunFam" id="1.20.58.70:FF:000045">
    <property type="entry name" value="CRE-SYN-13 protein"/>
    <property type="match status" value="1"/>
</dbReference>
<dbReference type="GO" id="GO:0006906">
    <property type="term" value="P:vesicle fusion"/>
    <property type="evidence" value="ECO:0000318"/>
    <property type="project" value="GO_Central"/>
</dbReference>
<dbReference type="InterPro" id="IPR000727">
    <property type="entry name" value="T_SNARE_dom"/>
</dbReference>
<keyword evidence="7" id="KW-0472">Membrane</keyword>
<dbReference type="GO" id="GO:0006836">
    <property type="term" value="P:neurotransmitter transport"/>
    <property type="evidence" value="ECO:0007669"/>
    <property type="project" value="UniProtKB-KW"/>
</dbReference>
<evidence type="ECO:0000256" key="7">
    <source>
        <dbReference type="SAM" id="Phobius"/>
    </source>
</evidence>
<evidence type="ECO:0000256" key="1">
    <source>
        <dbReference type="ARBA" id="ARBA00004211"/>
    </source>
</evidence>
<dbReference type="FunCoup" id="O62236">
    <property type="interactions" value="2829"/>
</dbReference>
<dbReference type="MINT" id="O62236"/>
<keyword evidence="6" id="KW-0175">Coiled coil</keyword>
<dbReference type="PROSITE" id="PS50192">
    <property type="entry name" value="T_SNARE"/>
    <property type="match status" value="1"/>
</dbReference>
<dbReference type="IntAct" id="O62236">
    <property type="interactions" value="3"/>
</dbReference>
<dbReference type="Proteomes" id="UP000001940">
    <property type="component" value="Chromosome I"/>
</dbReference>
<reference evidence="9 10" key="1">
    <citation type="journal article" date="1998" name="Science">
        <title>Genome sequence of the nematode C. elegans: a platform for investigating biology.</title>
        <authorList>
            <consortium name="The C. elegans sequencing consortium"/>
            <person name="Sulson J.E."/>
            <person name="Waterston R."/>
        </authorList>
    </citation>
    <scope>NUCLEOTIDE SEQUENCE [LARGE SCALE GENOMIC DNA]</scope>
    <source>
        <strain evidence="9 10">Bristol N2</strain>
    </source>
</reference>
<evidence type="ECO:0000259" key="8">
    <source>
        <dbReference type="PROSITE" id="PS50192"/>
    </source>
</evidence>